<feature type="region of interest" description="Disordered" evidence="1">
    <location>
        <begin position="1"/>
        <end position="56"/>
    </location>
</feature>
<organism evidence="2 3">
    <name type="scientific">Phanerochaete carnosa (strain HHB-10118-sp)</name>
    <name type="common">White-rot fungus</name>
    <name type="synonym">Peniophora carnosa</name>
    <dbReference type="NCBI Taxonomy" id="650164"/>
    <lineage>
        <taxon>Eukaryota</taxon>
        <taxon>Fungi</taxon>
        <taxon>Dikarya</taxon>
        <taxon>Basidiomycota</taxon>
        <taxon>Agaricomycotina</taxon>
        <taxon>Agaricomycetes</taxon>
        <taxon>Polyporales</taxon>
        <taxon>Phanerochaetaceae</taxon>
        <taxon>Phanerochaete</taxon>
    </lineage>
</organism>
<feature type="compositionally biased region" description="Low complexity" evidence="1">
    <location>
        <begin position="293"/>
        <end position="306"/>
    </location>
</feature>
<feature type="compositionally biased region" description="Polar residues" evidence="1">
    <location>
        <begin position="347"/>
        <end position="364"/>
    </location>
</feature>
<feature type="compositionally biased region" description="Polar residues" evidence="1">
    <location>
        <begin position="81"/>
        <end position="104"/>
    </location>
</feature>
<evidence type="ECO:0000256" key="1">
    <source>
        <dbReference type="SAM" id="MobiDB-lite"/>
    </source>
</evidence>
<sequence>MATTLQLPSFPRHGILLNPSPSTSPYSHTTSLPGTPNLVSSLSSLSSSASSSSPHNLAEQDNYFLTYAAVRDPYSAIPRGGSSQNPGSSVSRNNSAKKPSSAPQTRRIRFAPLPEPRRDELQLPDVFLDDSVENLSNFPVSRDAIDTPRSNSGAPSSLLFSDHHTPSDSTPTTSNANLQLASSSKPTVAPINTASSSTSGSDKDDSSDWDITTPVSPNIALSSSVERLPQSCPESPLGRRPELSREKKSFTKKLLKPLLGPLGRSTISTEDVLTLGVNQLFRSSTRDSDDGLSSGAATPAGASTPARSHSKERSSSASDSECGFGVPLSRSTSDGAKKRKTFLGFSHGNSSSSDGGLWRTQSGPSDLRRVQSKEVKESEDATRPRRGSTNQMYGPGRQLRMLNGRVYGAKRSNLAKTNLFANARYVVHPPFVMYSFADLCQ</sequence>
<dbReference type="EMBL" id="JH930472">
    <property type="protein sequence ID" value="EKM56005.1"/>
    <property type="molecule type" value="Genomic_DNA"/>
</dbReference>
<dbReference type="KEGG" id="pco:PHACADRAFT_257011"/>
<dbReference type="OrthoDB" id="3363386at2759"/>
<feature type="region of interest" description="Disordered" evidence="1">
    <location>
        <begin position="284"/>
        <end position="396"/>
    </location>
</feature>
<protein>
    <submittedName>
        <fullName evidence="2">Uncharacterized protein</fullName>
    </submittedName>
</protein>
<feature type="compositionally biased region" description="Low complexity" evidence="1">
    <location>
        <begin position="19"/>
        <end position="31"/>
    </location>
</feature>
<name>K5W9X4_PHACS</name>
<keyword evidence="3" id="KW-1185">Reference proteome</keyword>
<feature type="compositionally biased region" description="Polar residues" evidence="1">
    <location>
        <begin position="213"/>
        <end position="225"/>
    </location>
</feature>
<dbReference type="Proteomes" id="UP000008370">
    <property type="component" value="Unassembled WGS sequence"/>
</dbReference>
<feature type="region of interest" description="Disordered" evidence="1">
    <location>
        <begin position="76"/>
        <end position="117"/>
    </location>
</feature>
<accession>K5W9X4</accession>
<feature type="compositionally biased region" description="Polar residues" evidence="1">
    <location>
        <begin position="148"/>
        <end position="159"/>
    </location>
</feature>
<dbReference type="HOGENOM" id="CLU_621283_0_0_1"/>
<evidence type="ECO:0000313" key="2">
    <source>
        <dbReference type="EMBL" id="EKM56005.1"/>
    </source>
</evidence>
<evidence type="ECO:0000313" key="3">
    <source>
        <dbReference type="Proteomes" id="UP000008370"/>
    </source>
</evidence>
<dbReference type="STRING" id="650164.K5W9X4"/>
<dbReference type="AlphaFoldDB" id="K5W9X4"/>
<proteinExistence type="predicted"/>
<dbReference type="InParanoid" id="K5W9X4"/>
<feature type="region of interest" description="Disordered" evidence="1">
    <location>
        <begin position="139"/>
        <end position="248"/>
    </location>
</feature>
<reference evidence="2 3" key="1">
    <citation type="journal article" date="2012" name="BMC Genomics">
        <title>Comparative genomics of the white-rot fungi, Phanerochaete carnosa and P. chrysosporium, to elucidate the genetic basis of the distinct wood types they colonize.</title>
        <authorList>
            <person name="Suzuki H."/>
            <person name="MacDonald J."/>
            <person name="Syed K."/>
            <person name="Salamov A."/>
            <person name="Hori C."/>
            <person name="Aerts A."/>
            <person name="Henrissat B."/>
            <person name="Wiebenga A."/>
            <person name="vanKuyk P.A."/>
            <person name="Barry K."/>
            <person name="Lindquist E."/>
            <person name="LaButti K."/>
            <person name="Lapidus A."/>
            <person name="Lucas S."/>
            <person name="Coutinho P."/>
            <person name="Gong Y."/>
            <person name="Samejima M."/>
            <person name="Mahadevan R."/>
            <person name="Abou-Zaid M."/>
            <person name="de Vries R.P."/>
            <person name="Igarashi K."/>
            <person name="Yadav J.S."/>
            <person name="Grigoriev I.V."/>
            <person name="Master E.R."/>
        </authorList>
    </citation>
    <scope>NUCLEOTIDE SEQUENCE [LARGE SCALE GENOMIC DNA]</scope>
    <source>
        <strain evidence="2 3">HHB-10118-sp</strain>
    </source>
</reference>
<feature type="compositionally biased region" description="Basic and acidic residues" evidence="1">
    <location>
        <begin position="366"/>
        <end position="383"/>
    </location>
</feature>
<feature type="compositionally biased region" description="Basic and acidic residues" evidence="1">
    <location>
        <begin position="237"/>
        <end position="248"/>
    </location>
</feature>
<dbReference type="GeneID" id="18916726"/>
<feature type="compositionally biased region" description="Low complexity" evidence="1">
    <location>
        <begin position="40"/>
        <end position="53"/>
    </location>
</feature>
<feature type="compositionally biased region" description="Polar residues" evidence="1">
    <location>
        <begin position="175"/>
        <end position="194"/>
    </location>
</feature>
<dbReference type="RefSeq" id="XP_007396307.1">
    <property type="nucleotide sequence ID" value="XM_007396245.1"/>
</dbReference>
<gene>
    <name evidence="2" type="ORF">PHACADRAFT_257011</name>
</gene>